<dbReference type="GO" id="GO:0031424">
    <property type="term" value="P:keratinization"/>
    <property type="evidence" value="ECO:0007669"/>
    <property type="project" value="TreeGrafter"/>
</dbReference>
<feature type="domain" description="IF rod" evidence="5">
    <location>
        <begin position="72"/>
        <end position="392"/>
    </location>
</feature>
<dbReference type="FunFam" id="1.20.5.1160:FF:000001">
    <property type="entry name" value="Keratin type II"/>
    <property type="match status" value="1"/>
</dbReference>
<dbReference type="Proteomes" id="UP000521322">
    <property type="component" value="Unassembled WGS sequence"/>
</dbReference>
<dbReference type="GO" id="GO:0005615">
    <property type="term" value="C:extracellular space"/>
    <property type="evidence" value="ECO:0007669"/>
    <property type="project" value="TreeGrafter"/>
</dbReference>
<dbReference type="GO" id="GO:0045109">
    <property type="term" value="P:intermediate filament organization"/>
    <property type="evidence" value="ECO:0007669"/>
    <property type="project" value="TreeGrafter"/>
</dbReference>
<dbReference type="Gene3D" id="1.20.5.500">
    <property type="entry name" value="Single helix bin"/>
    <property type="match status" value="1"/>
</dbReference>
<dbReference type="GO" id="GO:0045095">
    <property type="term" value="C:keratin filament"/>
    <property type="evidence" value="ECO:0007669"/>
    <property type="project" value="InterPro"/>
</dbReference>
<keyword evidence="7" id="KW-1185">Reference proteome</keyword>
<dbReference type="InterPro" id="IPR039008">
    <property type="entry name" value="IF_rod_dom"/>
</dbReference>
<accession>A0A7K6IC07</accession>
<reference evidence="6 7" key="1">
    <citation type="submission" date="2019-09" db="EMBL/GenBank/DDBJ databases">
        <title>Bird 10,000 Genomes (B10K) Project - Family phase.</title>
        <authorList>
            <person name="Zhang G."/>
        </authorList>
    </citation>
    <scope>NUCLEOTIDE SEQUENCE [LARGE SCALE GENOMIC DNA]</scope>
    <source>
        <strain evidence="6">B10K-DU-029-49</strain>
        <tissue evidence="6">Liver</tissue>
    </source>
</reference>
<evidence type="ECO:0000256" key="2">
    <source>
        <dbReference type="ARBA" id="ARBA00023054"/>
    </source>
</evidence>
<dbReference type="SUPFAM" id="SSF64593">
    <property type="entry name" value="Intermediate filament protein, coiled coil region"/>
    <property type="match status" value="2"/>
</dbReference>
<feature type="coiled-coil region" evidence="3">
    <location>
        <begin position="69"/>
        <end position="96"/>
    </location>
</feature>
<evidence type="ECO:0000256" key="1">
    <source>
        <dbReference type="ARBA" id="ARBA00022754"/>
    </source>
</evidence>
<dbReference type="PRINTS" id="PR01276">
    <property type="entry name" value="TYPE2KERATIN"/>
</dbReference>
<evidence type="ECO:0000259" key="5">
    <source>
        <dbReference type="PROSITE" id="PS51842"/>
    </source>
</evidence>
<organism evidence="6 7">
    <name type="scientific">Dasyornis broadbenti</name>
    <name type="common">rufous bristle-bird</name>
    <dbReference type="NCBI Taxonomy" id="243059"/>
    <lineage>
        <taxon>Eukaryota</taxon>
        <taxon>Metazoa</taxon>
        <taxon>Chordata</taxon>
        <taxon>Craniata</taxon>
        <taxon>Vertebrata</taxon>
        <taxon>Euteleostomi</taxon>
        <taxon>Archelosauria</taxon>
        <taxon>Archosauria</taxon>
        <taxon>Dinosauria</taxon>
        <taxon>Saurischia</taxon>
        <taxon>Theropoda</taxon>
        <taxon>Coelurosauria</taxon>
        <taxon>Aves</taxon>
        <taxon>Neognathae</taxon>
        <taxon>Neoaves</taxon>
        <taxon>Telluraves</taxon>
        <taxon>Australaves</taxon>
        <taxon>Passeriformes</taxon>
        <taxon>Meliphagoidea</taxon>
        <taxon>Dasyornithidae</taxon>
        <taxon>Dasyornis</taxon>
    </lineage>
</organism>
<evidence type="ECO:0000313" key="7">
    <source>
        <dbReference type="Proteomes" id="UP000521322"/>
    </source>
</evidence>
<gene>
    <name evidence="6" type="primary">Krt80</name>
    <name evidence="6" type="ORF">DASBRO_R00105</name>
</gene>
<dbReference type="FunFam" id="1.20.5.170:FF:000004">
    <property type="entry name" value="Keratin, type II cytoskeletal 5"/>
    <property type="match status" value="1"/>
</dbReference>
<dbReference type="AlphaFoldDB" id="A0A7K6IC07"/>
<dbReference type="PANTHER" id="PTHR45616">
    <property type="entry name" value="GATA-TYPE DOMAIN-CONTAINING PROTEIN"/>
    <property type="match status" value="1"/>
</dbReference>
<dbReference type="Pfam" id="PF00038">
    <property type="entry name" value="Filament"/>
    <property type="match status" value="1"/>
</dbReference>
<dbReference type="PANTHER" id="PTHR45616:SF1">
    <property type="entry name" value="KERATIN, TYPE II CYTOSKELETAL 80"/>
    <property type="match status" value="1"/>
</dbReference>
<sequence length="411" mass="46913">MSRGRAAGSPSPERRSPDGGASDCPSSVASDGYGSPGSLRCSPYSLFSTDGRIPAPVRLDIDTEFQAVRQQEKEDIKVLNNQFVTLIEKVQSLEQQNKILTTRWNFLKDQDNSHSDSDIKAIYEQYMSKMNQEMKALNYEQENLESELAKVLSTMDTFRSKYEDEIRLCSGMEFTFMELKKDLDVSTLHRTELEVKLKGLQELLELKKTIYEQELEELLTEIKDISVVLGIDSCSRPDLDRIVEDVRAQYEALALRSWEEAEALTRRKLTDSSSQSGSFGVHLLDSRREIADLNIRIQKLRSCIVSQKSQLLFPVSQCLYLEEHIREAGEQGEGTLRDAKAKVAGLEEALQRSREHMAHLVREYQELMNIKLALDVEILTYRKLMEGEETSMEQPIPTVISAVHSRPRLRK</sequence>
<dbReference type="PROSITE" id="PS51842">
    <property type="entry name" value="IF_ROD_2"/>
    <property type="match status" value="1"/>
</dbReference>
<feature type="non-terminal residue" evidence="6">
    <location>
        <position position="411"/>
    </location>
</feature>
<dbReference type="Gene3D" id="1.20.5.170">
    <property type="match status" value="1"/>
</dbReference>
<keyword evidence="2 3" id="KW-0175">Coiled coil</keyword>
<evidence type="ECO:0000256" key="3">
    <source>
        <dbReference type="SAM" id="Coils"/>
    </source>
</evidence>
<dbReference type="SMART" id="SM01391">
    <property type="entry name" value="Filament"/>
    <property type="match status" value="1"/>
</dbReference>
<protein>
    <submittedName>
        <fullName evidence="6">K2C80 protein</fullName>
    </submittedName>
</protein>
<name>A0A7K6IC07_9PASS</name>
<keyword evidence="1" id="KW-0403">Intermediate filament</keyword>
<comment type="caution">
    <text evidence="6">The sequence shown here is derived from an EMBL/GenBank/DDBJ whole genome shotgun (WGS) entry which is preliminary data.</text>
</comment>
<feature type="non-terminal residue" evidence="6">
    <location>
        <position position="1"/>
    </location>
</feature>
<feature type="region of interest" description="Disordered" evidence="4">
    <location>
        <begin position="1"/>
        <end position="37"/>
    </location>
</feature>
<feature type="coiled-coil region" evidence="3">
    <location>
        <begin position="127"/>
        <end position="154"/>
    </location>
</feature>
<evidence type="ECO:0000313" key="6">
    <source>
        <dbReference type="EMBL" id="NWV85178.1"/>
    </source>
</evidence>
<dbReference type="EMBL" id="VZRN01006122">
    <property type="protein sequence ID" value="NWV85178.1"/>
    <property type="molecule type" value="Genomic_DNA"/>
</dbReference>
<dbReference type="GO" id="GO:0030280">
    <property type="term" value="F:structural constituent of skin epidermis"/>
    <property type="evidence" value="ECO:0007669"/>
    <property type="project" value="TreeGrafter"/>
</dbReference>
<feature type="coiled-coil region" evidence="3">
    <location>
        <begin position="336"/>
        <end position="363"/>
    </location>
</feature>
<dbReference type="Gene3D" id="1.20.5.1160">
    <property type="entry name" value="Vasodilator-stimulated phosphoprotein"/>
    <property type="match status" value="1"/>
</dbReference>
<proteinExistence type="predicted"/>
<evidence type="ECO:0000256" key="4">
    <source>
        <dbReference type="SAM" id="MobiDB-lite"/>
    </source>
</evidence>
<dbReference type="InterPro" id="IPR003054">
    <property type="entry name" value="Keratin_II"/>
</dbReference>